<keyword evidence="4" id="KW-1185">Reference proteome</keyword>
<reference evidence="3" key="1">
    <citation type="submission" date="2014-06" db="EMBL/GenBank/DDBJ databases">
        <authorList>
            <person name="Ju J."/>
            <person name="Zhang J."/>
        </authorList>
    </citation>
    <scope>NUCLEOTIDE SEQUENCE</scope>
    <source>
        <strain evidence="3">SscI8</strain>
    </source>
</reference>
<dbReference type="EMBL" id="LK056650">
    <property type="protein sequence ID" value="CDS81889.1"/>
    <property type="molecule type" value="Genomic_DNA"/>
</dbReference>
<accession>A0A0F7S258</accession>
<feature type="signal peptide" evidence="1">
    <location>
        <begin position="1"/>
        <end position="19"/>
    </location>
</feature>
<reference evidence="2" key="3">
    <citation type="submission" date="2014-06" db="EMBL/GenBank/DDBJ databases">
        <authorList>
            <person name="Berkman J.Paul."/>
        </authorList>
    </citation>
    <scope>NUCLEOTIDE SEQUENCE [LARGE SCALE GENOMIC DNA]</scope>
</reference>
<evidence type="ECO:0000313" key="3">
    <source>
        <dbReference type="EMBL" id="CDS81889.1"/>
    </source>
</evidence>
<organism evidence="2 4">
    <name type="scientific">Sporisorium scitamineum</name>
    <dbReference type="NCBI Taxonomy" id="49012"/>
    <lineage>
        <taxon>Eukaryota</taxon>
        <taxon>Fungi</taxon>
        <taxon>Dikarya</taxon>
        <taxon>Basidiomycota</taxon>
        <taxon>Ustilaginomycotina</taxon>
        <taxon>Ustilaginomycetes</taxon>
        <taxon>Ustilaginales</taxon>
        <taxon>Ustilaginaceae</taxon>
        <taxon>Sporisorium</taxon>
    </lineage>
</organism>
<protein>
    <submittedName>
        <fullName evidence="2">Uncharacterized protein</fullName>
    </submittedName>
</protein>
<keyword evidence="1" id="KW-0732">Signal</keyword>
<dbReference type="EMBL" id="CCFA01003423">
    <property type="protein sequence ID" value="CDS01072.1"/>
    <property type="molecule type" value="Genomic_DNA"/>
</dbReference>
<proteinExistence type="predicted"/>
<gene>
    <name evidence="2" type="primary">SSCI57390.1</name>
    <name evidence="3" type="ORF">SPSC_00075</name>
</gene>
<feature type="chain" id="PRO_5015038964" evidence="1">
    <location>
        <begin position="20"/>
        <end position="192"/>
    </location>
</feature>
<evidence type="ECO:0000313" key="2">
    <source>
        <dbReference type="EMBL" id="CDS01072.1"/>
    </source>
</evidence>
<evidence type="ECO:0000313" key="4">
    <source>
        <dbReference type="Proteomes" id="UP000242770"/>
    </source>
</evidence>
<sequence>MKLFTFFTAACVAVTAVFAIEESSTSPDSSPFTVQLQHSPEISRDYVHRLQLIRQDYKLPSFDANRLGWPRQIDSQTMQHNLISSRDHPRFVYLGQPEWNKPEMALATPVTLQAKPDGSHYWALMTVKPPPQGGVPDLAVHGFVKVPDGAGMFNEMNSHVLSREAVLDKGHTLTIDQVLSELSLLKGPTFGV</sequence>
<evidence type="ECO:0000256" key="1">
    <source>
        <dbReference type="SAM" id="SignalP"/>
    </source>
</evidence>
<dbReference type="Proteomes" id="UP000242770">
    <property type="component" value="Unassembled WGS sequence"/>
</dbReference>
<name>A0A0F7S258_9BASI</name>
<reference evidence="4" key="2">
    <citation type="submission" date="2014-06" db="EMBL/GenBank/DDBJ databases">
        <authorList>
            <person name="Berkman P.J."/>
        </authorList>
    </citation>
    <scope>NUCLEOTIDE SEQUENCE [LARGE SCALE GENOMIC DNA]</scope>
</reference>
<dbReference type="AlphaFoldDB" id="A0A0F7S258"/>